<evidence type="ECO:0000313" key="2">
    <source>
        <dbReference type="Proteomes" id="UP000807785"/>
    </source>
</evidence>
<sequence>MLAIVALVFIGITWHSRSADCDAACRAKGATSGQLRFNGGGRLNLGANCECVGSAPTTTAR</sequence>
<proteinExistence type="predicted"/>
<evidence type="ECO:0000313" key="1">
    <source>
        <dbReference type="EMBL" id="MBK6974019.1"/>
    </source>
</evidence>
<accession>A0A9D7HME3</accession>
<reference evidence="1" key="1">
    <citation type="submission" date="2020-10" db="EMBL/GenBank/DDBJ databases">
        <title>Connecting structure to function with the recovery of over 1000 high-quality activated sludge metagenome-assembled genomes encoding full-length rRNA genes using long-read sequencing.</title>
        <authorList>
            <person name="Singleton C.M."/>
            <person name="Petriglieri F."/>
            <person name="Kristensen J.M."/>
            <person name="Kirkegaard R.H."/>
            <person name="Michaelsen T.Y."/>
            <person name="Andersen M.H."/>
            <person name="Karst S.M."/>
            <person name="Dueholm M.S."/>
            <person name="Nielsen P.H."/>
            <person name="Albertsen M."/>
        </authorList>
    </citation>
    <scope>NUCLEOTIDE SEQUENCE</scope>
    <source>
        <strain evidence="1">Bjer_18-Q3-R1-45_BAT3C.347</strain>
    </source>
</reference>
<name>A0A9D7HME3_9PROT</name>
<dbReference type="Proteomes" id="UP000807785">
    <property type="component" value="Unassembled WGS sequence"/>
</dbReference>
<organism evidence="1 2">
    <name type="scientific">Candidatus Methylophosphatis roskildensis</name>
    <dbReference type="NCBI Taxonomy" id="2899263"/>
    <lineage>
        <taxon>Bacteria</taxon>
        <taxon>Pseudomonadati</taxon>
        <taxon>Pseudomonadota</taxon>
        <taxon>Betaproteobacteria</taxon>
        <taxon>Nitrosomonadales</taxon>
        <taxon>Sterolibacteriaceae</taxon>
        <taxon>Candidatus Methylophosphatis</taxon>
    </lineage>
</organism>
<gene>
    <name evidence="1" type="ORF">IPH26_14155</name>
</gene>
<dbReference type="EMBL" id="JADJEV010000004">
    <property type="protein sequence ID" value="MBK6974019.1"/>
    <property type="molecule type" value="Genomic_DNA"/>
</dbReference>
<dbReference type="AlphaFoldDB" id="A0A9D7HME3"/>
<comment type="caution">
    <text evidence="1">The sequence shown here is derived from an EMBL/GenBank/DDBJ whole genome shotgun (WGS) entry which is preliminary data.</text>
</comment>
<protein>
    <submittedName>
        <fullName evidence="1">Uncharacterized protein</fullName>
    </submittedName>
</protein>